<evidence type="ECO:0000313" key="4">
    <source>
        <dbReference type="EMBL" id="GAA1932117.1"/>
    </source>
</evidence>
<evidence type="ECO:0000256" key="2">
    <source>
        <dbReference type="SAM" id="SignalP"/>
    </source>
</evidence>
<dbReference type="InterPro" id="IPR012347">
    <property type="entry name" value="Ferritin-like"/>
</dbReference>
<gene>
    <name evidence="4" type="ORF">GCM10009716_44190</name>
</gene>
<keyword evidence="5" id="KW-1185">Reference proteome</keyword>
<dbReference type="EMBL" id="BAAAMJ010000068">
    <property type="protein sequence ID" value="GAA1932117.1"/>
    <property type="molecule type" value="Genomic_DNA"/>
</dbReference>
<evidence type="ECO:0000313" key="5">
    <source>
        <dbReference type="Proteomes" id="UP001501303"/>
    </source>
</evidence>
<evidence type="ECO:0000256" key="1">
    <source>
        <dbReference type="SAM" id="MobiDB-lite"/>
    </source>
</evidence>
<reference evidence="4 5" key="1">
    <citation type="journal article" date="2019" name="Int. J. Syst. Evol. Microbiol.">
        <title>The Global Catalogue of Microorganisms (GCM) 10K type strain sequencing project: providing services to taxonomists for standard genome sequencing and annotation.</title>
        <authorList>
            <consortium name="The Broad Institute Genomics Platform"/>
            <consortium name="The Broad Institute Genome Sequencing Center for Infectious Disease"/>
            <person name="Wu L."/>
            <person name="Ma J."/>
        </authorList>
    </citation>
    <scope>NUCLEOTIDE SEQUENCE [LARGE SCALE GENOMIC DNA]</scope>
    <source>
        <strain evidence="4 5">JCM 13581</strain>
    </source>
</reference>
<feature type="region of interest" description="Disordered" evidence="1">
    <location>
        <begin position="28"/>
        <end position="52"/>
    </location>
</feature>
<dbReference type="RefSeq" id="WP_344265593.1">
    <property type="nucleotide sequence ID" value="NZ_BAAAMJ010000068.1"/>
</dbReference>
<dbReference type="Gene3D" id="1.20.1260.10">
    <property type="match status" value="1"/>
</dbReference>
<comment type="caution">
    <text evidence="4">The sequence shown here is derived from an EMBL/GenBank/DDBJ whole genome shotgun (WGS) entry which is preliminary data.</text>
</comment>
<feature type="chain" id="PRO_5046811504" evidence="2">
    <location>
        <begin position="27"/>
        <end position="209"/>
    </location>
</feature>
<keyword evidence="2" id="KW-0732">Signal</keyword>
<proteinExistence type="predicted"/>
<dbReference type="InterPro" id="IPR006311">
    <property type="entry name" value="TAT_signal"/>
</dbReference>
<evidence type="ECO:0000259" key="3">
    <source>
        <dbReference type="Pfam" id="PF03713"/>
    </source>
</evidence>
<dbReference type="Proteomes" id="UP001501303">
    <property type="component" value="Unassembled WGS sequence"/>
</dbReference>
<organism evidence="4 5">
    <name type="scientific">Streptomyces sodiiphilus</name>
    <dbReference type="NCBI Taxonomy" id="226217"/>
    <lineage>
        <taxon>Bacteria</taxon>
        <taxon>Bacillati</taxon>
        <taxon>Actinomycetota</taxon>
        <taxon>Actinomycetes</taxon>
        <taxon>Kitasatosporales</taxon>
        <taxon>Streptomycetaceae</taxon>
        <taxon>Streptomyces</taxon>
    </lineage>
</organism>
<dbReference type="PROSITE" id="PS51318">
    <property type="entry name" value="TAT"/>
    <property type="match status" value="1"/>
</dbReference>
<dbReference type="PROSITE" id="PS51257">
    <property type="entry name" value="PROKAR_LIPOPROTEIN"/>
    <property type="match status" value="1"/>
</dbReference>
<dbReference type="Pfam" id="PF03713">
    <property type="entry name" value="DUF305"/>
    <property type="match status" value="1"/>
</dbReference>
<name>A0ABN2PV31_9ACTN</name>
<feature type="domain" description="DUF305" evidence="3">
    <location>
        <begin position="57"/>
        <end position="206"/>
    </location>
</feature>
<accession>A0ABN2PV31</accession>
<feature type="signal peptide" evidence="2">
    <location>
        <begin position="1"/>
        <end position="26"/>
    </location>
</feature>
<dbReference type="PANTHER" id="PTHR36933:SF1">
    <property type="entry name" value="SLL0788 PROTEIN"/>
    <property type="match status" value="1"/>
</dbReference>
<dbReference type="InterPro" id="IPR005183">
    <property type="entry name" value="DUF305_CopM-like"/>
</dbReference>
<dbReference type="PANTHER" id="PTHR36933">
    <property type="entry name" value="SLL0788 PROTEIN"/>
    <property type="match status" value="1"/>
</dbReference>
<sequence>MNTRIRSTVRRAALAAVAVTAAVALAACGSGESGSPSDSRAGVSEGQEDKKEHNAADVEFAQQMIPHHRQAVEMAELAFDRAASQEVKELAQEIKDAQDPEIETLSEWLSAWGEEVPTGTDGGHGGHGGHGQMPGMMDAGDMAALMESSGEEFDTAFLTMMIEHHEGAVVMAEAQLKGGAHGPAKELAEEVIAAQTAEIERMRELLGES</sequence>
<protein>
    <submittedName>
        <fullName evidence="4">DUF305 domain-containing protein</fullName>
    </submittedName>
</protein>